<proteinExistence type="predicted"/>
<dbReference type="EMBL" id="PQXF01000007">
    <property type="protein sequence ID" value="PXF61166.1"/>
    <property type="molecule type" value="Genomic_DNA"/>
</dbReference>
<accession>A0AC61L448</accession>
<protein>
    <submittedName>
        <fullName evidence="1">Uncharacterized protein</fullName>
    </submittedName>
</protein>
<name>A0AC61L448_9EURY</name>
<gene>
    <name evidence="1" type="ORF">C4B59_05300</name>
</gene>
<organism evidence="1 2">
    <name type="scientific">Candidatus Methanogaster sp</name>
    <dbReference type="NCBI Taxonomy" id="3386292"/>
    <lineage>
        <taxon>Archaea</taxon>
        <taxon>Methanobacteriati</taxon>
        <taxon>Methanobacteriota</taxon>
        <taxon>Stenosarchaea group</taxon>
        <taxon>Methanomicrobia</taxon>
        <taxon>Methanosarcinales</taxon>
        <taxon>ANME-2 cluster</taxon>
        <taxon>Candidatus Methanogasteraceae</taxon>
        <taxon>Candidatus Methanogaster</taxon>
    </lineage>
</organism>
<evidence type="ECO:0000313" key="2">
    <source>
        <dbReference type="Proteomes" id="UP000248329"/>
    </source>
</evidence>
<dbReference type="Proteomes" id="UP000248329">
    <property type="component" value="Unassembled WGS sequence"/>
</dbReference>
<comment type="caution">
    <text evidence="1">The sequence shown here is derived from an EMBL/GenBank/DDBJ whole genome shotgun (WGS) entry which is preliminary data.</text>
</comment>
<reference evidence="1" key="1">
    <citation type="submission" date="2018-01" db="EMBL/GenBank/DDBJ databases">
        <authorList>
            <person name="Krukenberg V."/>
        </authorList>
    </citation>
    <scope>NUCLEOTIDE SEQUENCE</scope>
    <source>
        <strain evidence="1">E20ANME2</strain>
    </source>
</reference>
<sequence>MSADENRYAQFLTKKEAWKKEGGAGDFNIFVSYSTNDSAKIQPLVNQISTIRGVNIFFAERSIMPGSLVNQTIIKKIEDADIFLVFFSESAVESNYVQQEIGAAKSRNKYVIPILLDSTKPTGMLEGVNYLNFHDPTKQLAEMNRLYQFIVRNVQSKKQGQALKFLGLLAIGYLLLKSD</sequence>
<evidence type="ECO:0000313" key="1">
    <source>
        <dbReference type="EMBL" id="PXF61166.1"/>
    </source>
</evidence>